<keyword evidence="5" id="KW-1185">Reference proteome</keyword>
<dbReference type="GO" id="GO:0030170">
    <property type="term" value="F:pyridoxal phosphate binding"/>
    <property type="evidence" value="ECO:0007669"/>
    <property type="project" value="InterPro"/>
</dbReference>
<evidence type="ECO:0008006" key="6">
    <source>
        <dbReference type="Google" id="ProtNLM"/>
    </source>
</evidence>
<dbReference type="AlphaFoldDB" id="A0A177ASS2"/>
<dbReference type="InterPro" id="IPR015422">
    <property type="entry name" value="PyrdxlP-dep_Trfase_small"/>
</dbReference>
<reference evidence="4 5" key="1">
    <citation type="submission" date="2016-04" db="EMBL/GenBank/DDBJ databases">
        <title>The genome of Intoshia linei affirms orthonectids as highly simplified spiralians.</title>
        <authorList>
            <person name="Mikhailov K.V."/>
            <person name="Slusarev G.S."/>
            <person name="Nikitin M.A."/>
            <person name="Logacheva M.D."/>
            <person name="Penin A."/>
            <person name="Aleoshin V."/>
            <person name="Panchin Y.V."/>
        </authorList>
    </citation>
    <scope>NUCLEOTIDE SEQUENCE [LARGE SCALE GENOMIC DNA]</scope>
    <source>
        <strain evidence="4">Intl2013</strain>
        <tissue evidence="4">Whole animal</tissue>
    </source>
</reference>
<organism evidence="4 5">
    <name type="scientific">Intoshia linei</name>
    <dbReference type="NCBI Taxonomy" id="1819745"/>
    <lineage>
        <taxon>Eukaryota</taxon>
        <taxon>Metazoa</taxon>
        <taxon>Spiralia</taxon>
        <taxon>Lophotrochozoa</taxon>
        <taxon>Mesozoa</taxon>
        <taxon>Orthonectida</taxon>
        <taxon>Rhopaluridae</taxon>
        <taxon>Intoshia</taxon>
    </lineage>
</organism>
<dbReference type="OrthoDB" id="3512640at2759"/>
<protein>
    <recommendedName>
        <fullName evidence="6">Cystathionine beta-lyase</fullName>
    </recommendedName>
</protein>
<evidence type="ECO:0000313" key="4">
    <source>
        <dbReference type="EMBL" id="OAF65067.1"/>
    </source>
</evidence>
<evidence type="ECO:0000256" key="1">
    <source>
        <dbReference type="ARBA" id="ARBA00001933"/>
    </source>
</evidence>
<evidence type="ECO:0000256" key="2">
    <source>
        <dbReference type="ARBA" id="ARBA00022898"/>
    </source>
</evidence>
<name>A0A177ASS2_9BILA</name>
<comment type="cofactor">
    <cofactor evidence="1 3">
        <name>pyridoxal 5'-phosphate</name>
        <dbReference type="ChEBI" id="CHEBI:597326"/>
    </cofactor>
</comment>
<evidence type="ECO:0000313" key="5">
    <source>
        <dbReference type="Proteomes" id="UP000078046"/>
    </source>
</evidence>
<dbReference type="GO" id="GO:0019346">
    <property type="term" value="P:transsulfuration"/>
    <property type="evidence" value="ECO:0007669"/>
    <property type="project" value="InterPro"/>
</dbReference>
<evidence type="ECO:0000256" key="3">
    <source>
        <dbReference type="RuleBase" id="RU362118"/>
    </source>
</evidence>
<sequence>MTHSSVPPAEREKLKISNNFIRLSVGLEEIEDLISDIKFSLDNIDIK</sequence>
<dbReference type="InterPro" id="IPR000277">
    <property type="entry name" value="Cys/Met-Metab_PyrdxlP-dep_enz"/>
</dbReference>
<dbReference type="SUPFAM" id="SSF53383">
    <property type="entry name" value="PLP-dependent transferases"/>
    <property type="match status" value="1"/>
</dbReference>
<comment type="caution">
    <text evidence="4">The sequence shown here is derived from an EMBL/GenBank/DDBJ whole genome shotgun (WGS) entry which is preliminary data.</text>
</comment>
<keyword evidence="2 3" id="KW-0663">Pyridoxal phosphate</keyword>
<dbReference type="EMBL" id="LWCA01001463">
    <property type="protein sequence ID" value="OAF65067.1"/>
    <property type="molecule type" value="Genomic_DNA"/>
</dbReference>
<dbReference type="Proteomes" id="UP000078046">
    <property type="component" value="Unassembled WGS sequence"/>
</dbReference>
<proteinExistence type="inferred from homology"/>
<accession>A0A177ASS2</accession>
<gene>
    <name evidence="4" type="ORF">A3Q56_07199</name>
</gene>
<dbReference type="Pfam" id="PF01053">
    <property type="entry name" value="Cys_Met_Meta_PP"/>
    <property type="match status" value="1"/>
</dbReference>
<comment type="similarity">
    <text evidence="3">Belongs to the trans-sulfuration enzymes family.</text>
</comment>
<dbReference type="InterPro" id="IPR015424">
    <property type="entry name" value="PyrdxlP-dep_Trfase"/>
</dbReference>
<dbReference type="Gene3D" id="3.90.1150.10">
    <property type="entry name" value="Aspartate Aminotransferase, domain 1"/>
    <property type="match status" value="1"/>
</dbReference>